<evidence type="ECO:0000256" key="3">
    <source>
        <dbReference type="PROSITE-ProRule" id="PRU00176"/>
    </source>
</evidence>
<dbReference type="CDD" id="cd12355">
    <property type="entry name" value="RRM_RBM18"/>
    <property type="match status" value="1"/>
</dbReference>
<sequence length="327" mass="35415">MSQGLVTQRELRVHAKSLQQPDLARTATRYLSLDSSISSRTMDSPKEPIASTNADAAAQEPLLSYPTPSFEPIEAPQASTSQQPRQVLRDRLYIGNLHPSVDEYALLQVFSKFGKVTKLDFLFHKTGLMKGKPRGYAFVEYGTNEEAQKALSKAHDKLLRGRKLVVTFAQQAPTDQSGAAGFGGRSRRGMMDVGKPTTLSMLKTGMGTKRSGTDDKIAMMEAKLRQMEASKAEATTSRSSLPSHHSLPPKPPPVMPALAGTQAPTAQPQRVKRPAKPLPSLPILPRNPSADGPPTVHASTALLSVPRQEKKPSLVGVKIGRPKDRAS</sequence>
<name>A0ABR3JTR0_9AGAR</name>
<protein>
    <recommendedName>
        <fullName evidence="1">Probable RNA-binding protein 18</fullName>
    </recommendedName>
    <alternativeName>
        <fullName evidence="2">RNA-binding motif protein 18</fullName>
    </alternativeName>
</protein>
<dbReference type="Pfam" id="PF00076">
    <property type="entry name" value="RRM_1"/>
    <property type="match status" value="1"/>
</dbReference>
<keyword evidence="7" id="KW-1185">Reference proteome</keyword>
<gene>
    <name evidence="6" type="ORF">HGRIS_014229</name>
</gene>
<evidence type="ECO:0000256" key="2">
    <source>
        <dbReference type="ARBA" id="ARBA00030780"/>
    </source>
</evidence>
<dbReference type="InterPro" id="IPR039157">
    <property type="entry name" value="RBM18_RRM"/>
</dbReference>
<dbReference type="InterPro" id="IPR051974">
    <property type="entry name" value="PUF60_regulator"/>
</dbReference>
<evidence type="ECO:0000259" key="5">
    <source>
        <dbReference type="PROSITE" id="PS50102"/>
    </source>
</evidence>
<dbReference type="InterPro" id="IPR012677">
    <property type="entry name" value="Nucleotide-bd_a/b_plait_sf"/>
</dbReference>
<dbReference type="PANTHER" id="PTHR47330:SF1">
    <property type="entry name" value="POLY(U)-BINDING-SPLICING FACTOR PUF60"/>
    <property type="match status" value="1"/>
</dbReference>
<comment type="caution">
    <text evidence="6">The sequence shown here is derived from an EMBL/GenBank/DDBJ whole genome shotgun (WGS) entry which is preliminary data.</text>
</comment>
<dbReference type="Gene3D" id="3.30.70.330">
    <property type="match status" value="1"/>
</dbReference>
<evidence type="ECO:0000256" key="1">
    <source>
        <dbReference type="ARBA" id="ARBA00021141"/>
    </source>
</evidence>
<evidence type="ECO:0000313" key="6">
    <source>
        <dbReference type="EMBL" id="KAL0958912.1"/>
    </source>
</evidence>
<feature type="domain" description="RRM" evidence="5">
    <location>
        <begin position="90"/>
        <end position="171"/>
    </location>
</feature>
<dbReference type="InterPro" id="IPR000504">
    <property type="entry name" value="RRM_dom"/>
</dbReference>
<proteinExistence type="predicted"/>
<dbReference type="PROSITE" id="PS50102">
    <property type="entry name" value="RRM"/>
    <property type="match status" value="1"/>
</dbReference>
<dbReference type="PANTHER" id="PTHR47330">
    <property type="entry name" value="POLY(U)-BINDING-SPLICING FACTOR PUF60-B-RELATED"/>
    <property type="match status" value="1"/>
</dbReference>
<dbReference type="EMBL" id="JASNQZ010000003">
    <property type="protein sequence ID" value="KAL0958912.1"/>
    <property type="molecule type" value="Genomic_DNA"/>
</dbReference>
<evidence type="ECO:0000256" key="4">
    <source>
        <dbReference type="SAM" id="MobiDB-lite"/>
    </source>
</evidence>
<evidence type="ECO:0000313" key="7">
    <source>
        <dbReference type="Proteomes" id="UP001556367"/>
    </source>
</evidence>
<dbReference type="SMART" id="SM00360">
    <property type="entry name" value="RRM"/>
    <property type="match status" value="1"/>
</dbReference>
<dbReference type="Proteomes" id="UP001556367">
    <property type="component" value="Unassembled WGS sequence"/>
</dbReference>
<accession>A0ABR3JTR0</accession>
<feature type="region of interest" description="Disordered" evidence="4">
    <location>
        <begin position="226"/>
        <end position="327"/>
    </location>
</feature>
<keyword evidence="3" id="KW-0694">RNA-binding</keyword>
<organism evidence="6 7">
    <name type="scientific">Hohenbuehelia grisea</name>
    <dbReference type="NCBI Taxonomy" id="104357"/>
    <lineage>
        <taxon>Eukaryota</taxon>
        <taxon>Fungi</taxon>
        <taxon>Dikarya</taxon>
        <taxon>Basidiomycota</taxon>
        <taxon>Agaricomycotina</taxon>
        <taxon>Agaricomycetes</taxon>
        <taxon>Agaricomycetidae</taxon>
        <taxon>Agaricales</taxon>
        <taxon>Pleurotineae</taxon>
        <taxon>Pleurotaceae</taxon>
        <taxon>Hohenbuehelia</taxon>
    </lineage>
</organism>
<dbReference type="SUPFAM" id="SSF54928">
    <property type="entry name" value="RNA-binding domain, RBD"/>
    <property type="match status" value="1"/>
</dbReference>
<dbReference type="InterPro" id="IPR035979">
    <property type="entry name" value="RBD_domain_sf"/>
</dbReference>
<reference evidence="7" key="1">
    <citation type="submission" date="2024-06" db="EMBL/GenBank/DDBJ databases">
        <title>Multi-omics analyses provide insights into the biosynthesis of the anticancer antibiotic pleurotin in Hohenbuehelia grisea.</title>
        <authorList>
            <person name="Weaver J.A."/>
            <person name="Alberti F."/>
        </authorList>
    </citation>
    <scope>NUCLEOTIDE SEQUENCE [LARGE SCALE GENOMIC DNA]</scope>
    <source>
        <strain evidence="7">T-177</strain>
    </source>
</reference>